<dbReference type="PIRSF" id="PIRSF029792">
    <property type="entry name" value="Pro_racemase"/>
    <property type="match status" value="1"/>
</dbReference>
<evidence type="ECO:0000313" key="2">
    <source>
        <dbReference type="EMBL" id="QHN39649.1"/>
    </source>
</evidence>
<reference evidence="2" key="1">
    <citation type="journal article" date="2021" name="Nat. Microbiol.">
        <title>Cocultivation of an ultrasmall environmental parasitic bacterium with lytic ability against bacteria associated with wastewater foams.</title>
        <authorList>
            <person name="Batinovic S."/>
            <person name="Rose J.J.A."/>
            <person name="Ratcliffe J."/>
            <person name="Seviour R.J."/>
            <person name="Petrovski S."/>
        </authorList>
    </citation>
    <scope>NUCLEOTIDE SEQUENCE</scope>
    <source>
        <strain evidence="2">CON44</strain>
    </source>
</reference>
<comment type="similarity">
    <text evidence="1">Belongs to the proline racemase family.</text>
</comment>
<dbReference type="Gene3D" id="3.10.310.10">
    <property type="entry name" value="Diaminopimelate Epimerase, Chain A, domain 1"/>
    <property type="match status" value="2"/>
</dbReference>
<dbReference type="InterPro" id="IPR008794">
    <property type="entry name" value="Pro_racemase_fam"/>
</dbReference>
<dbReference type="EMBL" id="CP045810">
    <property type="protein sequence ID" value="QHN39649.1"/>
    <property type="molecule type" value="Genomic_DNA"/>
</dbReference>
<sequence length="339" mass="35793">MVSITTVAAVDYHTGGEPFRIVEQVPDLAGGTVAAKRVAAVNDPDIDGLRRFLCFEPRGHADMYGGFLVPPDDDGAHLGVLFWHKDGFSTACGHGTIALGAWAVGTGRVPADPTGVTDVVIDVPSGRVTARVLSAGRRVTGVEFVNVPTYLLHRDIAVPTSRGTVGVDVTYGGAIYAQVDARGIGLEVNPESLTELIALGREVKRVLHDSPYAEHPSDDRLSGIYGTIFYTDDGSDADGNPCQRNVTIFADGQVDRSPCGSGTSARVATLAARGVLGDGHRLVNRSIVDSVFHARVGARCEADGHDAVIPVVLGTAYRTGEHRFTADPDDDLVPGFVLR</sequence>
<organism evidence="2">
    <name type="scientific">Gordonia amarae</name>
    <dbReference type="NCBI Taxonomy" id="36821"/>
    <lineage>
        <taxon>Bacteria</taxon>
        <taxon>Bacillati</taxon>
        <taxon>Actinomycetota</taxon>
        <taxon>Actinomycetes</taxon>
        <taxon>Mycobacteriales</taxon>
        <taxon>Gordoniaceae</taxon>
        <taxon>Gordonia</taxon>
    </lineage>
</organism>
<gene>
    <name evidence="2" type="ORF">GII30_11190</name>
</gene>
<dbReference type="AlphaFoldDB" id="A0A857KXQ1"/>
<name>A0A857KXQ1_9ACTN</name>
<dbReference type="PANTHER" id="PTHR33442">
    <property type="entry name" value="TRANS-3-HYDROXY-L-PROLINE DEHYDRATASE"/>
    <property type="match status" value="1"/>
</dbReference>
<evidence type="ECO:0000256" key="1">
    <source>
        <dbReference type="ARBA" id="ARBA00007529"/>
    </source>
</evidence>
<protein>
    <submittedName>
        <fullName evidence="2">Proline racemase</fullName>
    </submittedName>
</protein>
<proteinExistence type="inferred from homology"/>
<dbReference type="PANTHER" id="PTHR33442:SF1">
    <property type="entry name" value="TRANS-3-HYDROXY-L-PROLINE DEHYDRATASE"/>
    <property type="match status" value="1"/>
</dbReference>
<dbReference type="Pfam" id="PF05544">
    <property type="entry name" value="Pro_racemase"/>
    <property type="match status" value="1"/>
</dbReference>
<accession>A0A857KXQ1</accession>
<dbReference type="GO" id="GO:0016836">
    <property type="term" value="F:hydro-lyase activity"/>
    <property type="evidence" value="ECO:0007669"/>
    <property type="project" value="TreeGrafter"/>
</dbReference>
<dbReference type="SUPFAM" id="SSF54506">
    <property type="entry name" value="Diaminopimelate epimerase-like"/>
    <property type="match status" value="1"/>
</dbReference>
<dbReference type="SFLD" id="SFLDS00028">
    <property type="entry name" value="Proline_Racemase"/>
    <property type="match status" value="1"/>
</dbReference>